<gene>
    <name evidence="2" type="ORF">PS847_00494</name>
</gene>
<accession>A0A5E7GV39</accession>
<protein>
    <recommendedName>
        <fullName evidence="1">NodB homology domain-containing protein</fullName>
    </recommendedName>
</protein>
<dbReference type="GO" id="GO:0005975">
    <property type="term" value="P:carbohydrate metabolic process"/>
    <property type="evidence" value="ECO:0007669"/>
    <property type="project" value="InterPro"/>
</dbReference>
<dbReference type="InterPro" id="IPR050248">
    <property type="entry name" value="Polysacc_deacetylase_ArnD"/>
</dbReference>
<evidence type="ECO:0000313" key="3">
    <source>
        <dbReference type="Proteomes" id="UP000326067"/>
    </source>
</evidence>
<dbReference type="Proteomes" id="UP000326067">
    <property type="component" value="Unassembled WGS sequence"/>
</dbReference>
<dbReference type="PANTHER" id="PTHR10587">
    <property type="entry name" value="GLYCOSYL TRANSFERASE-RELATED"/>
    <property type="match status" value="1"/>
</dbReference>
<dbReference type="Gene3D" id="3.20.20.370">
    <property type="entry name" value="Glycoside hydrolase/deacetylase"/>
    <property type="match status" value="1"/>
</dbReference>
<evidence type="ECO:0000313" key="2">
    <source>
        <dbReference type="EMBL" id="VVO55156.1"/>
    </source>
</evidence>
<dbReference type="PROSITE" id="PS51677">
    <property type="entry name" value="NODB"/>
    <property type="match status" value="1"/>
</dbReference>
<name>A0A5E7GV39_PSEFL</name>
<dbReference type="EMBL" id="CABVIC010000001">
    <property type="protein sequence ID" value="VVO55156.1"/>
    <property type="molecule type" value="Genomic_DNA"/>
</dbReference>
<dbReference type="Pfam" id="PF01522">
    <property type="entry name" value="Polysacc_deac_1"/>
    <property type="match status" value="1"/>
</dbReference>
<sequence>MCLADDALKPAPEPNPVYLIQPALADSSAGMDKGEGGLPFDNTTAAASGQDMTSGCKLLCVALIALGLAGCIAAPIEMTTQTETRLKAQAPVRFLLTFDDGPSASGWWNPTATVLDSLKSNPLQADIKAVFFVQTRAPRAGDSEIGRSLMRREHAEGHILAFHTATHWHTNHRSLDPQELEQSLTDGSADIAAITGALPKLLRPPFWNYDKRTFAAYQKHGLHVLLTDLSANDGKIWGFNASPRRRANMLRQLSEVRERIAVGQLPTVDGVIPVVVTFHDLNRYTARHTREYLQILLDSAAATGVRLADKPFYDNQAAMEKAALARTVQQSAEPVNLPGMWNWIWDHDAH</sequence>
<organism evidence="2 3">
    <name type="scientific">Pseudomonas fluorescens</name>
    <dbReference type="NCBI Taxonomy" id="294"/>
    <lineage>
        <taxon>Bacteria</taxon>
        <taxon>Pseudomonadati</taxon>
        <taxon>Pseudomonadota</taxon>
        <taxon>Gammaproteobacteria</taxon>
        <taxon>Pseudomonadales</taxon>
        <taxon>Pseudomonadaceae</taxon>
        <taxon>Pseudomonas</taxon>
    </lineage>
</organism>
<dbReference type="CDD" id="cd10917">
    <property type="entry name" value="CE4_NodB_like_6s_7s"/>
    <property type="match status" value="1"/>
</dbReference>
<dbReference type="InterPro" id="IPR002509">
    <property type="entry name" value="NODB_dom"/>
</dbReference>
<dbReference type="InterPro" id="IPR011330">
    <property type="entry name" value="Glyco_hydro/deAcase_b/a-brl"/>
</dbReference>
<dbReference type="SUPFAM" id="SSF88713">
    <property type="entry name" value="Glycoside hydrolase/deacetylase"/>
    <property type="match status" value="1"/>
</dbReference>
<evidence type="ECO:0000259" key="1">
    <source>
        <dbReference type="PROSITE" id="PS51677"/>
    </source>
</evidence>
<proteinExistence type="predicted"/>
<feature type="domain" description="NodB homology" evidence="1">
    <location>
        <begin position="92"/>
        <end position="308"/>
    </location>
</feature>
<dbReference type="AlphaFoldDB" id="A0A5E7GV39"/>
<dbReference type="GO" id="GO:0016810">
    <property type="term" value="F:hydrolase activity, acting on carbon-nitrogen (but not peptide) bonds"/>
    <property type="evidence" value="ECO:0007669"/>
    <property type="project" value="InterPro"/>
</dbReference>
<reference evidence="2 3" key="1">
    <citation type="submission" date="2019-09" db="EMBL/GenBank/DDBJ databases">
        <authorList>
            <person name="Chandra G."/>
            <person name="Truman W A."/>
        </authorList>
    </citation>
    <scope>NUCLEOTIDE SEQUENCE [LARGE SCALE GENOMIC DNA]</scope>
    <source>
        <strain evidence="2">PS847</strain>
    </source>
</reference>